<keyword evidence="2" id="KW-1003">Cell membrane</keyword>
<keyword evidence="4 6" id="KW-1133">Transmembrane helix</keyword>
<dbReference type="Proteomes" id="UP001244136">
    <property type="component" value="Chromosome"/>
</dbReference>
<evidence type="ECO:0000313" key="8">
    <source>
        <dbReference type="Proteomes" id="UP001244136"/>
    </source>
</evidence>
<accession>A0ABY8PX87</accession>
<dbReference type="EMBL" id="CP123967">
    <property type="protein sequence ID" value="WGT47098.1"/>
    <property type="molecule type" value="Genomic_DNA"/>
</dbReference>
<evidence type="ECO:0000256" key="3">
    <source>
        <dbReference type="ARBA" id="ARBA00022692"/>
    </source>
</evidence>
<name>A0ABY8PX87_9ACTN</name>
<feature type="transmembrane region" description="Helical" evidence="6">
    <location>
        <begin position="114"/>
        <end position="140"/>
    </location>
</feature>
<evidence type="ECO:0000256" key="5">
    <source>
        <dbReference type="ARBA" id="ARBA00023136"/>
    </source>
</evidence>
<feature type="transmembrane region" description="Helical" evidence="6">
    <location>
        <begin position="182"/>
        <end position="202"/>
    </location>
</feature>
<dbReference type="InterPro" id="IPR001123">
    <property type="entry name" value="LeuE-type"/>
</dbReference>
<feature type="transmembrane region" description="Helical" evidence="6">
    <location>
        <begin position="70"/>
        <end position="94"/>
    </location>
</feature>
<proteinExistence type="predicted"/>
<evidence type="ECO:0000256" key="4">
    <source>
        <dbReference type="ARBA" id="ARBA00022989"/>
    </source>
</evidence>
<keyword evidence="8" id="KW-1185">Reference proteome</keyword>
<dbReference type="PANTHER" id="PTHR30086">
    <property type="entry name" value="ARGININE EXPORTER PROTEIN ARGO"/>
    <property type="match status" value="1"/>
</dbReference>
<reference evidence="7 8" key="1">
    <citation type="journal article" date="2008" name="Int. J. Syst. Evol. Microbiol.">
        <title>Tessaracoccus flavescens sp. nov., isolated from marine sediment.</title>
        <authorList>
            <person name="Lee D.W."/>
            <person name="Lee S.D."/>
        </authorList>
    </citation>
    <scope>NUCLEOTIDE SEQUENCE [LARGE SCALE GENOMIC DNA]</scope>
    <source>
        <strain evidence="7 8">T21</strain>
    </source>
</reference>
<dbReference type="RefSeq" id="WP_281144838.1">
    <property type="nucleotide sequence ID" value="NZ_CP123967.1"/>
</dbReference>
<feature type="transmembrane region" description="Helical" evidence="6">
    <location>
        <begin position="146"/>
        <end position="170"/>
    </location>
</feature>
<feature type="transmembrane region" description="Helical" evidence="6">
    <location>
        <begin position="6"/>
        <end position="28"/>
    </location>
</feature>
<evidence type="ECO:0000256" key="1">
    <source>
        <dbReference type="ARBA" id="ARBA00004651"/>
    </source>
</evidence>
<dbReference type="PANTHER" id="PTHR30086:SF20">
    <property type="entry name" value="ARGININE EXPORTER PROTEIN ARGO-RELATED"/>
    <property type="match status" value="1"/>
</dbReference>
<dbReference type="Pfam" id="PF01810">
    <property type="entry name" value="LysE"/>
    <property type="match status" value="1"/>
</dbReference>
<comment type="subcellular location">
    <subcellularLocation>
        <location evidence="1">Cell membrane</location>
        <topology evidence="1">Multi-pass membrane protein</topology>
    </subcellularLocation>
</comment>
<organism evidence="7 8">
    <name type="scientific">Tessaracoccus lacteus</name>
    <dbReference type="NCBI Taxonomy" id="3041766"/>
    <lineage>
        <taxon>Bacteria</taxon>
        <taxon>Bacillati</taxon>
        <taxon>Actinomycetota</taxon>
        <taxon>Actinomycetes</taxon>
        <taxon>Propionibacteriales</taxon>
        <taxon>Propionibacteriaceae</taxon>
        <taxon>Tessaracoccus</taxon>
    </lineage>
</organism>
<feature type="transmembrane region" description="Helical" evidence="6">
    <location>
        <begin position="40"/>
        <end position="64"/>
    </location>
</feature>
<evidence type="ECO:0000256" key="2">
    <source>
        <dbReference type="ARBA" id="ARBA00022475"/>
    </source>
</evidence>
<evidence type="ECO:0000313" key="7">
    <source>
        <dbReference type="EMBL" id="WGT47098.1"/>
    </source>
</evidence>
<protein>
    <submittedName>
        <fullName evidence="7">LysE family transporter</fullName>
    </submittedName>
</protein>
<keyword evidence="3 6" id="KW-0812">Transmembrane</keyword>
<evidence type="ECO:0000256" key="6">
    <source>
        <dbReference type="SAM" id="Phobius"/>
    </source>
</evidence>
<sequence length="203" mass="20369">MPLLTTAIAGFTFGLGLIVAIGAQNAFVLRQGLRREHVGVVVAVCAVSDLALIAAGAAGLGAIVAAHPRVLAAVTILGAGVLLWYGVSAAIRAIRGSGGLEPGADASKGLRETLLTAVALTWLNPHVYLDTVVLLGSVSASYATPWAFAVGAGAASIVWFSGLGFGARGLAPLFARPATWRVFDAVIATAMVSIAVSLLAGLA</sequence>
<keyword evidence="5 6" id="KW-0472">Membrane</keyword>
<gene>
    <name evidence="7" type="ORF">QH948_13435</name>
</gene>